<reference evidence="6" key="1">
    <citation type="submission" date="2018-08" db="EMBL/GenBank/DDBJ databases">
        <authorList>
            <person name="Grouzdev D.S."/>
            <person name="Krutkina M.S."/>
        </authorList>
    </citation>
    <scope>NUCLEOTIDE SEQUENCE [LARGE SCALE GENOMIC DNA]</scope>
    <source>
        <strain evidence="6">4-11</strain>
    </source>
</reference>
<dbReference type="InterPro" id="IPR013780">
    <property type="entry name" value="Glyco_hydro_b"/>
</dbReference>
<dbReference type="GO" id="GO:0004556">
    <property type="term" value="F:alpha-amylase activity"/>
    <property type="evidence" value="ECO:0007669"/>
    <property type="project" value="TreeGrafter"/>
</dbReference>
<dbReference type="InterPro" id="IPR017853">
    <property type="entry name" value="GH"/>
</dbReference>
<dbReference type="SMART" id="SM00642">
    <property type="entry name" value="Aamy"/>
    <property type="match status" value="1"/>
</dbReference>
<dbReference type="AlphaFoldDB" id="A0A372MEA5"/>
<comment type="caution">
    <text evidence="5">The sequence shown here is derived from an EMBL/GenBank/DDBJ whole genome shotgun (WGS) entry which is preliminary data.</text>
</comment>
<dbReference type="RefSeq" id="WP_117331054.1">
    <property type="nucleotide sequence ID" value="NZ_QUWK01000012.1"/>
</dbReference>
<dbReference type="Gene3D" id="3.20.20.80">
    <property type="entry name" value="Glycosidases"/>
    <property type="match status" value="1"/>
</dbReference>
<keyword evidence="2" id="KW-0378">Hydrolase</keyword>
<dbReference type="Gene3D" id="3.90.400.10">
    <property type="entry name" value="Oligo-1,6-glucosidase, Domain 2"/>
    <property type="match status" value="1"/>
</dbReference>
<dbReference type="EMBL" id="QUWK01000012">
    <property type="protein sequence ID" value="RFU94117.1"/>
    <property type="molecule type" value="Genomic_DNA"/>
</dbReference>
<evidence type="ECO:0000256" key="1">
    <source>
        <dbReference type="ARBA" id="ARBA00008061"/>
    </source>
</evidence>
<dbReference type="GO" id="GO:0009313">
    <property type="term" value="P:oligosaccharide catabolic process"/>
    <property type="evidence" value="ECO:0007669"/>
    <property type="project" value="TreeGrafter"/>
</dbReference>
<dbReference type="Gene3D" id="2.60.40.1180">
    <property type="entry name" value="Golgi alpha-mannosidase II"/>
    <property type="match status" value="1"/>
</dbReference>
<accession>A0A372MEA5</accession>
<dbReference type="SUPFAM" id="SSF51445">
    <property type="entry name" value="(Trans)glycosidases"/>
    <property type="match status" value="1"/>
</dbReference>
<reference evidence="5 6" key="2">
    <citation type="submission" date="2018-09" db="EMBL/GenBank/DDBJ databases">
        <title>Genome of Sphaerochaeta halotolerans strain 4-11.</title>
        <authorList>
            <person name="Nazina T.N."/>
            <person name="Sokolova D.S."/>
        </authorList>
    </citation>
    <scope>NUCLEOTIDE SEQUENCE [LARGE SCALE GENOMIC DNA]</scope>
    <source>
        <strain evidence="5 6">4-11</strain>
    </source>
</reference>
<dbReference type="PANTHER" id="PTHR10357">
    <property type="entry name" value="ALPHA-AMYLASE FAMILY MEMBER"/>
    <property type="match status" value="1"/>
</dbReference>
<feature type="domain" description="Glycosyl hydrolase family 13 catalytic" evidence="4">
    <location>
        <begin position="13"/>
        <end position="390"/>
    </location>
</feature>
<gene>
    <name evidence="5" type="ORF">DYP60_10950</name>
</gene>
<sequence>MATAWWEECIVYQIYPRSFQDTNGDGIGDLQGIIKRMDYLVSLGIDAIWLNPIYCSPMADFGYDITDYQNIDPIFGTLEDSDQLLREAHKRNIRVIFDMVLNHTSIEHPWFQESRLSKDNAKADYYIWSDTIPNNWQGAFGKKAWTYDDVRKQYYLHSFLEEQPDLNWRNQEVVDAMFSILRFWLDRGVDGFRLDVINCIVKDKTFRSNPKIVGSRLRPYDMQRHIFDRNRPGTHQKLRMMRHLVDSYQDRMLVGEILAEIPGEPELAASFLGRNWDELHLSFDFSLAYTRFNAVKWQRSAKRWCEAVGKNRVPSWVLNNHDISRLVSRLKGNIAKAKLASLFLLTQRGSIFLYYGEELGLPDSKVPWKSIHDPVGKRYWPVHPGRDPARGPMIWTDEEGYGFSDGSSWLPFAPDAGAYAVAVQEQDASSMLNYYRALITMRKEEPIYRRGTCAYLNTNNKHTVCYLREYDNEKRMILLNFSGRNQTISIRDMEHPKGEWTLRFSSQRMLYDTKTESFVLQPWQGCIYSLKSKSS</sequence>
<dbReference type="Proteomes" id="UP000264002">
    <property type="component" value="Unassembled WGS sequence"/>
</dbReference>
<evidence type="ECO:0000259" key="4">
    <source>
        <dbReference type="SMART" id="SM00642"/>
    </source>
</evidence>
<protein>
    <submittedName>
        <fullName evidence="5">DUF3459 domain-containing protein</fullName>
    </submittedName>
</protein>
<evidence type="ECO:0000313" key="5">
    <source>
        <dbReference type="EMBL" id="RFU94117.1"/>
    </source>
</evidence>
<dbReference type="FunFam" id="3.90.400.10:FF:000002">
    <property type="entry name" value="Sucrose isomerase"/>
    <property type="match status" value="1"/>
</dbReference>
<evidence type="ECO:0000256" key="2">
    <source>
        <dbReference type="ARBA" id="ARBA00022801"/>
    </source>
</evidence>
<dbReference type="SUPFAM" id="SSF51011">
    <property type="entry name" value="Glycosyl hydrolase domain"/>
    <property type="match status" value="1"/>
</dbReference>
<dbReference type="InterPro" id="IPR045857">
    <property type="entry name" value="O16G_dom_2"/>
</dbReference>
<comment type="similarity">
    <text evidence="1">Belongs to the glycosyl hydrolase 13 family.</text>
</comment>
<evidence type="ECO:0000256" key="3">
    <source>
        <dbReference type="ARBA" id="ARBA00023295"/>
    </source>
</evidence>
<dbReference type="PANTHER" id="PTHR10357:SF179">
    <property type="entry name" value="NEUTRAL AND BASIC AMINO ACID TRANSPORT PROTEIN RBAT"/>
    <property type="match status" value="1"/>
</dbReference>
<keyword evidence="6" id="KW-1185">Reference proteome</keyword>
<proteinExistence type="inferred from homology"/>
<name>A0A372MEA5_9SPIR</name>
<dbReference type="Pfam" id="PF00128">
    <property type="entry name" value="Alpha-amylase"/>
    <property type="match status" value="1"/>
</dbReference>
<evidence type="ECO:0000313" key="6">
    <source>
        <dbReference type="Proteomes" id="UP000264002"/>
    </source>
</evidence>
<organism evidence="5 6">
    <name type="scientific">Sphaerochaeta halotolerans</name>
    <dbReference type="NCBI Taxonomy" id="2293840"/>
    <lineage>
        <taxon>Bacteria</taxon>
        <taxon>Pseudomonadati</taxon>
        <taxon>Spirochaetota</taxon>
        <taxon>Spirochaetia</taxon>
        <taxon>Spirochaetales</taxon>
        <taxon>Sphaerochaetaceae</taxon>
        <taxon>Sphaerochaeta</taxon>
    </lineage>
</organism>
<dbReference type="InterPro" id="IPR006047">
    <property type="entry name" value="GH13_cat_dom"/>
</dbReference>
<keyword evidence="3" id="KW-0326">Glycosidase</keyword>